<dbReference type="EMBL" id="AP024485">
    <property type="protein sequence ID" value="BCS87997.1"/>
    <property type="molecule type" value="Genomic_DNA"/>
</dbReference>
<evidence type="ECO:0000313" key="11">
    <source>
        <dbReference type="Proteomes" id="UP001053296"/>
    </source>
</evidence>
<comment type="subcellular location">
    <subcellularLocation>
        <location evidence="1">Membrane</location>
    </subcellularLocation>
    <subcellularLocation>
        <location evidence="2">Secreted</location>
    </subcellularLocation>
</comment>
<dbReference type="PRINTS" id="PR00313">
    <property type="entry name" value="CABNDNGRPT"/>
</dbReference>
<dbReference type="InterPro" id="IPR001343">
    <property type="entry name" value="Hemolysn_Ca-bd"/>
</dbReference>
<name>A0ABN6ERE0_9BACT</name>
<dbReference type="Pfam" id="PF17963">
    <property type="entry name" value="Big_9"/>
    <property type="match status" value="1"/>
</dbReference>
<keyword evidence="3" id="KW-0964">Secreted</keyword>
<evidence type="ECO:0000256" key="5">
    <source>
        <dbReference type="ARBA" id="ARBA00022737"/>
    </source>
</evidence>
<dbReference type="RefSeq" id="WP_229595154.1">
    <property type="nucleotide sequence ID" value="NZ_AP024485.1"/>
</dbReference>
<evidence type="ECO:0000259" key="9">
    <source>
        <dbReference type="Pfam" id="PF17803"/>
    </source>
</evidence>
<dbReference type="PANTHER" id="PTHR38340:SF1">
    <property type="entry name" value="S-LAYER PROTEIN"/>
    <property type="match status" value="1"/>
</dbReference>
<keyword evidence="11" id="KW-1185">Reference proteome</keyword>
<dbReference type="Pfam" id="PF00353">
    <property type="entry name" value="HemolysinCabind"/>
    <property type="match status" value="2"/>
</dbReference>
<sequence length="1410" mass="149605">MASSKTPMKISLPGAGKSTSYSLLADTPVKFDFDISEAAFNGANGNLEIAIEGGGTVILENYQTLAESDSLPTFVLMDGAEVAGDVYLFAFSEADATAEDLETAADGATGGSGAGAYSDDAGTLGDGLDALGGQDDAYASRLLAASPDSLGNNPPVANDDFAEVTEQGEVDLHVDPEDNTSHLYRVEPVSTYFRGQGGEGGEMYDGGEYQARLFGLPTGDDYEISPDGESVIVNKDDAPYMTMSAGSAANTGNELITDTYNGIGVDNNNAAGTNGDYDPAINNSDVEEWIDIDFEDPQGYVQIVLGGFNEFRETTDEATITLFDAEGNEIETVHMGLEDGNVFSYTPSDPGAGLVSSIRVSSAGDADDTTPNNFYIQSVTSTPVPEGVFFPTNDNEVEGGGWILNYPEGEHSFLTAVNAEGSINLLDNDFDVDHDHALLRMNTIDFIGEETVGLNPDATLIAGNDEPATLVDQTTGVETEVMGQYGTLYVNALGEYRYVLDPDLADHLEEGQVETEVFDYTIVDPEGAVSNVASLTITVFGTNDSPVALADQTNEAIEVGDSTDYFLPDDYPGTNFDGGEGKNTEGGEGGEGGMHDYTQIVSATGNVLLNDTDVDDLDYQDSDNPDTPDVVEGEFSSLFVVGVYSNESHEYDWLQVNEGNSEANYTFPPGDDGQIWDIAQVDPKAEMTIAGKYGHLTIGADGDYTYTPDISPAVEVLNYDNPGEESFTYGIMDDGGAFSYATITFTVNGANDAPIAYSNEASVTEYGNVHAMEEIPESEYGEGTATGNVITDENNAGQTDYDVDNDAAGIFVESISHDGNTVAVYNYDADETFQTIDGDYGTLKIWEDGHYEYELDNSNPEVQALNVDLEGGTPDTLTETFTYVTTNENQDGVNSELSSESDNPSVLTITINGTNDAPVAIGDMDHGIMLTEEFTETDGASYRTIDFGDTTPTHDYWLFGLDFGDGDPTWWEEAANQGVTISARNNSGLGEHVTRSHGGIGVDTHGPWDSSQVGSGSWTHWTGGWSGHWETETYREELVIDFADGRGEVTMKLGHLFGRESATLTAYDANWNVVDTDTATRHNSTITLDPAGSATIAHVILTPNGRHSDFNLLSLKSEGPSTQVRDVTADVANVSGNVLANDSDVDDVNLSAALVGSAVGLYGSLVLDADGDYTYTVDADKIDSLHDSYVETFQYEVVDSHGASETATLHIPLHYEALNEVTGTTGHNTLTGTVNDDIIDGMAGNDVINSGQGDDVLIGGAGHDQLNGGSGDDMVFGDDGNDIIYASSGDDTVTLGEGADIIMIDPQYIDDGGATLHVTDFNVAEGDSLQLAGTLTSGTTNVEVTSNSNDITLTFTDLNHDGTATSDDTLSIILSDVNPAAQSYSGTVEITNSDDINSLIQQIIDSPDNN</sequence>
<dbReference type="InterPro" id="IPR011049">
    <property type="entry name" value="Serralysin-like_metalloprot_C"/>
</dbReference>
<dbReference type="InterPro" id="IPR050557">
    <property type="entry name" value="RTX_toxin/Mannuronan_C5-epim"/>
</dbReference>
<dbReference type="Pfam" id="PF17803">
    <property type="entry name" value="Cadherin_4"/>
    <property type="match status" value="1"/>
</dbReference>
<accession>A0ABN6ERE0</accession>
<dbReference type="Gene3D" id="2.150.10.10">
    <property type="entry name" value="Serralysin-like metalloprotease, C-terminal"/>
    <property type="match status" value="1"/>
</dbReference>
<dbReference type="Proteomes" id="UP001053296">
    <property type="component" value="Chromosome"/>
</dbReference>
<dbReference type="InterPro" id="IPR003995">
    <property type="entry name" value="RTX_toxin_determinant-A"/>
</dbReference>
<evidence type="ECO:0000256" key="1">
    <source>
        <dbReference type="ARBA" id="ARBA00004370"/>
    </source>
</evidence>
<evidence type="ECO:0000256" key="2">
    <source>
        <dbReference type="ARBA" id="ARBA00004613"/>
    </source>
</evidence>
<dbReference type="PANTHER" id="PTHR38340">
    <property type="entry name" value="S-LAYER PROTEIN"/>
    <property type="match status" value="1"/>
</dbReference>
<keyword evidence="6" id="KW-0843">Virulence</keyword>
<dbReference type="SUPFAM" id="SSF51120">
    <property type="entry name" value="beta-Roll"/>
    <property type="match status" value="1"/>
</dbReference>
<dbReference type="InterPro" id="IPR013783">
    <property type="entry name" value="Ig-like_fold"/>
</dbReference>
<dbReference type="NCBIfam" id="TIGR01965">
    <property type="entry name" value="VCBS_repeat"/>
    <property type="match status" value="4"/>
</dbReference>
<dbReference type="InterPro" id="IPR010221">
    <property type="entry name" value="VCBS_dom"/>
</dbReference>
<evidence type="ECO:0000256" key="6">
    <source>
        <dbReference type="ARBA" id="ARBA00023026"/>
    </source>
</evidence>
<dbReference type="InterPro" id="IPR040853">
    <property type="entry name" value="RapA2_cadherin-like"/>
</dbReference>
<evidence type="ECO:0000256" key="8">
    <source>
        <dbReference type="SAM" id="MobiDB-lite"/>
    </source>
</evidence>
<feature type="domain" description="RapA2 cadherin-like" evidence="9">
    <location>
        <begin position="741"/>
        <end position="853"/>
    </location>
</feature>
<feature type="region of interest" description="Disordered" evidence="8">
    <location>
        <begin position="574"/>
        <end position="595"/>
    </location>
</feature>
<organism evidence="10 11">
    <name type="scientific">Pseudodesulfovibrio sediminis</name>
    <dbReference type="NCBI Taxonomy" id="2810563"/>
    <lineage>
        <taxon>Bacteria</taxon>
        <taxon>Pseudomonadati</taxon>
        <taxon>Thermodesulfobacteriota</taxon>
        <taxon>Desulfovibrionia</taxon>
        <taxon>Desulfovibrionales</taxon>
        <taxon>Desulfovibrionaceae</taxon>
    </lineage>
</organism>
<keyword evidence="4" id="KW-0800">Toxin</keyword>
<protein>
    <recommendedName>
        <fullName evidence="9">RapA2 cadherin-like domain-containing protein</fullName>
    </recommendedName>
</protein>
<dbReference type="PROSITE" id="PS00330">
    <property type="entry name" value="HEMOLYSIN_CALCIUM"/>
    <property type="match status" value="2"/>
</dbReference>
<dbReference type="PRINTS" id="PR01488">
    <property type="entry name" value="RTXTOXINA"/>
</dbReference>
<keyword evidence="7" id="KW-0472">Membrane</keyword>
<evidence type="ECO:0000313" key="10">
    <source>
        <dbReference type="EMBL" id="BCS87997.1"/>
    </source>
</evidence>
<evidence type="ECO:0000256" key="3">
    <source>
        <dbReference type="ARBA" id="ARBA00022525"/>
    </source>
</evidence>
<evidence type="ECO:0000256" key="7">
    <source>
        <dbReference type="ARBA" id="ARBA00023136"/>
    </source>
</evidence>
<reference evidence="10" key="1">
    <citation type="journal article" date="2022" name="Arch. Microbiol.">
        <title>Pseudodesulfovibrio sediminis sp. nov., a mesophilic and neutrophilic sulfate-reducing bacterium isolated from sediment of a brackish lake.</title>
        <authorList>
            <person name="Takahashi A."/>
            <person name="Kojima H."/>
            <person name="Watanabe M."/>
            <person name="Fukui M."/>
        </authorList>
    </citation>
    <scope>NUCLEOTIDE SEQUENCE</scope>
    <source>
        <strain evidence="10">SF6</strain>
    </source>
</reference>
<dbReference type="Gene3D" id="2.60.40.10">
    <property type="entry name" value="Immunoglobulins"/>
    <property type="match status" value="1"/>
</dbReference>
<dbReference type="InterPro" id="IPR018511">
    <property type="entry name" value="Hemolysin-typ_Ca-bd_CS"/>
</dbReference>
<keyword evidence="5" id="KW-0677">Repeat</keyword>
<gene>
    <name evidence="10" type="ORF">PSDVSF_12390</name>
</gene>
<proteinExistence type="predicted"/>
<evidence type="ECO:0000256" key="4">
    <source>
        <dbReference type="ARBA" id="ARBA00022656"/>
    </source>
</evidence>